<dbReference type="AlphaFoldDB" id="A0A402AA60"/>
<evidence type="ECO:0000256" key="2">
    <source>
        <dbReference type="SAM" id="MobiDB-lite"/>
    </source>
</evidence>
<dbReference type="CDD" id="cd08023">
    <property type="entry name" value="GH16_laminarinase_like"/>
    <property type="match status" value="1"/>
</dbReference>
<dbReference type="GO" id="GO:0004553">
    <property type="term" value="F:hydrolase activity, hydrolyzing O-glycosyl compounds"/>
    <property type="evidence" value="ECO:0007669"/>
    <property type="project" value="InterPro"/>
</dbReference>
<dbReference type="InterPro" id="IPR000757">
    <property type="entry name" value="Beta-glucanase-like"/>
</dbReference>
<dbReference type="PANTHER" id="PTHR10963:SF55">
    <property type="entry name" value="GLYCOSIDE HYDROLASE FAMILY 16 PROTEIN"/>
    <property type="match status" value="1"/>
</dbReference>
<keyword evidence="6" id="KW-1185">Reference proteome</keyword>
<dbReference type="Pfam" id="PF00722">
    <property type="entry name" value="Glyco_hydro_16"/>
    <property type="match status" value="1"/>
</dbReference>
<evidence type="ECO:0000256" key="1">
    <source>
        <dbReference type="ARBA" id="ARBA00006865"/>
    </source>
</evidence>
<evidence type="ECO:0000259" key="4">
    <source>
        <dbReference type="PROSITE" id="PS51762"/>
    </source>
</evidence>
<gene>
    <name evidence="5" type="ORF">KTT_58680</name>
</gene>
<comment type="similarity">
    <text evidence="1">Belongs to the glycosyl hydrolase 16 family.</text>
</comment>
<accession>A0A402AA60</accession>
<keyword evidence="3" id="KW-1133">Transmembrane helix</keyword>
<evidence type="ECO:0000256" key="3">
    <source>
        <dbReference type="SAM" id="Phobius"/>
    </source>
</evidence>
<evidence type="ECO:0000313" key="5">
    <source>
        <dbReference type="EMBL" id="GCE16009.1"/>
    </source>
</evidence>
<dbReference type="Gene3D" id="2.60.120.200">
    <property type="match status" value="1"/>
</dbReference>
<reference evidence="6" key="1">
    <citation type="submission" date="2018-12" db="EMBL/GenBank/DDBJ databases">
        <title>Tengunoibacter tsumagoiensis gen. nov., sp. nov., Dictyobacter kobayashii sp. nov., D. alpinus sp. nov., and D. joshuensis sp. nov. and description of Dictyobacteraceae fam. nov. within the order Ktedonobacterales isolated from Tengu-no-mugimeshi.</title>
        <authorList>
            <person name="Wang C.M."/>
            <person name="Zheng Y."/>
            <person name="Sakai Y."/>
            <person name="Toyoda A."/>
            <person name="Minakuchi Y."/>
            <person name="Abe K."/>
            <person name="Yokota A."/>
            <person name="Yabe S."/>
        </authorList>
    </citation>
    <scope>NUCLEOTIDE SEQUENCE [LARGE SCALE GENOMIC DNA]</scope>
    <source>
        <strain evidence="6">Uno3</strain>
    </source>
</reference>
<dbReference type="PANTHER" id="PTHR10963">
    <property type="entry name" value="GLYCOSYL HYDROLASE-RELATED"/>
    <property type="match status" value="1"/>
</dbReference>
<feature type="compositionally biased region" description="Pro residues" evidence="2">
    <location>
        <begin position="59"/>
        <end position="80"/>
    </location>
</feature>
<protein>
    <recommendedName>
        <fullName evidence="4">GH16 domain-containing protein</fullName>
    </recommendedName>
</protein>
<feature type="transmembrane region" description="Helical" evidence="3">
    <location>
        <begin position="7"/>
        <end position="27"/>
    </location>
</feature>
<feature type="compositionally biased region" description="Polar residues" evidence="2">
    <location>
        <begin position="36"/>
        <end position="49"/>
    </location>
</feature>
<keyword evidence="3" id="KW-0812">Transmembrane</keyword>
<dbReference type="RefSeq" id="WP_161975858.1">
    <property type="nucleotide sequence ID" value="NZ_BIFR01000002.1"/>
</dbReference>
<dbReference type="SUPFAM" id="SSF49899">
    <property type="entry name" value="Concanavalin A-like lectins/glucanases"/>
    <property type="match status" value="1"/>
</dbReference>
<comment type="caution">
    <text evidence="5">The sequence shown here is derived from an EMBL/GenBank/DDBJ whole genome shotgun (WGS) entry which is preliminary data.</text>
</comment>
<evidence type="ECO:0000313" key="6">
    <source>
        <dbReference type="Proteomes" id="UP000287352"/>
    </source>
</evidence>
<dbReference type="GO" id="GO:0005975">
    <property type="term" value="P:carbohydrate metabolic process"/>
    <property type="evidence" value="ECO:0007669"/>
    <property type="project" value="InterPro"/>
</dbReference>
<dbReference type="InterPro" id="IPR050546">
    <property type="entry name" value="Glycosyl_Hydrlase_16"/>
</dbReference>
<dbReference type="InterPro" id="IPR013320">
    <property type="entry name" value="ConA-like_dom_sf"/>
</dbReference>
<sequence>MKKQTRGPVLVVIGLILLVVICSTFLFTRQARVSLSKQPTPTAQATQAGLQVAERPTIAPTPTPTPSPTPLPPTPTPKPTAPVVSDNPSWTLILSDDFNGTTLGSSWGTYNGPHGGGKSYYDPSEISVSNGMVHIQAERKTTNGLLYTTGGMAAFGLSQVYGKYEMRVKLPHGKGLDPYAILWPKSDQPNTAQVDLFESPPVDKTTLYCTNHGVDGTSGQVTANGQFADDFHILTYEWLPNKITFSVDGVLQGAITNRIPDFPMWLGLAISSGDAFTGDPDPTTVFPVTMDIDWVHIYKYNG</sequence>
<proteinExistence type="inferred from homology"/>
<dbReference type="EMBL" id="BIFR01000002">
    <property type="protein sequence ID" value="GCE16009.1"/>
    <property type="molecule type" value="Genomic_DNA"/>
</dbReference>
<dbReference type="Proteomes" id="UP000287352">
    <property type="component" value="Unassembled WGS sequence"/>
</dbReference>
<organism evidence="5 6">
    <name type="scientific">Tengunoibacter tsumagoiensis</name>
    <dbReference type="NCBI Taxonomy" id="2014871"/>
    <lineage>
        <taxon>Bacteria</taxon>
        <taxon>Bacillati</taxon>
        <taxon>Chloroflexota</taxon>
        <taxon>Ktedonobacteria</taxon>
        <taxon>Ktedonobacterales</taxon>
        <taxon>Dictyobacteraceae</taxon>
        <taxon>Tengunoibacter</taxon>
    </lineage>
</organism>
<feature type="domain" description="GH16" evidence="4">
    <location>
        <begin position="67"/>
        <end position="302"/>
    </location>
</feature>
<keyword evidence="3" id="KW-0472">Membrane</keyword>
<dbReference type="PROSITE" id="PS51762">
    <property type="entry name" value="GH16_2"/>
    <property type="match status" value="1"/>
</dbReference>
<feature type="region of interest" description="Disordered" evidence="2">
    <location>
        <begin position="36"/>
        <end position="84"/>
    </location>
</feature>
<name>A0A402AA60_9CHLR</name>